<evidence type="ECO:0000313" key="1">
    <source>
        <dbReference type="EMBL" id="CAF4242195.1"/>
    </source>
</evidence>
<reference evidence="1" key="1">
    <citation type="submission" date="2021-02" db="EMBL/GenBank/DDBJ databases">
        <authorList>
            <person name="Nowell W R."/>
        </authorList>
    </citation>
    <scope>NUCLEOTIDE SEQUENCE</scope>
</reference>
<accession>A0A8S2SNQ1</accession>
<dbReference type="Proteomes" id="UP000681967">
    <property type="component" value="Unassembled WGS sequence"/>
</dbReference>
<sequence length="20" mass="2325">VERSAQQRACRSIYRMVSIA</sequence>
<dbReference type="AlphaFoldDB" id="A0A8S2SNQ1"/>
<comment type="caution">
    <text evidence="1">The sequence shown here is derived from an EMBL/GenBank/DDBJ whole genome shotgun (WGS) entry which is preliminary data.</text>
</comment>
<evidence type="ECO:0000313" key="2">
    <source>
        <dbReference type="Proteomes" id="UP000681967"/>
    </source>
</evidence>
<name>A0A8S2SNQ1_9BILA</name>
<organism evidence="1 2">
    <name type="scientific">Rotaria magnacalcarata</name>
    <dbReference type="NCBI Taxonomy" id="392030"/>
    <lineage>
        <taxon>Eukaryota</taxon>
        <taxon>Metazoa</taxon>
        <taxon>Spiralia</taxon>
        <taxon>Gnathifera</taxon>
        <taxon>Rotifera</taxon>
        <taxon>Eurotatoria</taxon>
        <taxon>Bdelloidea</taxon>
        <taxon>Philodinida</taxon>
        <taxon>Philodinidae</taxon>
        <taxon>Rotaria</taxon>
    </lineage>
</organism>
<dbReference type="EMBL" id="CAJOBH010024531">
    <property type="protein sequence ID" value="CAF4242195.1"/>
    <property type="molecule type" value="Genomic_DNA"/>
</dbReference>
<proteinExistence type="predicted"/>
<gene>
    <name evidence="1" type="ORF">BYL167_LOCUS25209</name>
</gene>
<protein>
    <submittedName>
        <fullName evidence="1">Uncharacterized protein</fullName>
    </submittedName>
</protein>
<feature type="non-terminal residue" evidence="1">
    <location>
        <position position="1"/>
    </location>
</feature>